<accession>A0AA36GD90</accession>
<feature type="compositionally biased region" description="Basic residues" evidence="2">
    <location>
        <begin position="280"/>
        <end position="293"/>
    </location>
</feature>
<feature type="compositionally biased region" description="Polar residues" evidence="2">
    <location>
        <begin position="130"/>
        <end position="146"/>
    </location>
</feature>
<comment type="caution">
    <text evidence="3">The sequence shown here is derived from an EMBL/GenBank/DDBJ whole genome shotgun (WGS) entry which is preliminary data.</text>
</comment>
<feature type="region of interest" description="Disordered" evidence="2">
    <location>
        <begin position="1"/>
        <end position="99"/>
    </location>
</feature>
<keyword evidence="4" id="KW-1185">Reference proteome</keyword>
<gene>
    <name evidence="3" type="ORF">MSPICULIGERA_LOCUS19302</name>
</gene>
<sequence length="390" mass="44607">MPRQIERERYASERRNASFQAPHFNSASSSAAAYQQRSEQMIQPAVIPSTTNNQGYSYLSPNWLQEVRGRAHTSNHSAPRAPPHRAYQPAPPAPNPAMSRLDREEAYLVDRISAIQEEIDRIEGSKKPQHSQTQRPYFTPSPIQSSPVDEAVARKLREIDRKLEEVNQMERNLIAREQDNRLRAAHFGSMEMDESFVRNSRSGISSRIDFRGPMPRERMAQSDGRRDHGRVMDQMEFHVSRSRPIPRLMELFVEAPNAEKSARNAHRRRSNRPIDSPPQKRSRPTLGHSKRKTPTVSKIVRPKRAPVPTSDHLSGSDAEIDFSILDDELLEISDSEETGREERIPPSVKLAQKQVEKWKEEEADDPKEVLRTLGEGLTYEPISSDSEEEL</sequence>
<feature type="region of interest" description="Disordered" evidence="2">
    <location>
        <begin position="119"/>
        <end position="146"/>
    </location>
</feature>
<evidence type="ECO:0000313" key="4">
    <source>
        <dbReference type="Proteomes" id="UP001177023"/>
    </source>
</evidence>
<name>A0AA36GD90_9BILA</name>
<evidence type="ECO:0000313" key="3">
    <source>
        <dbReference type="EMBL" id="CAJ0581135.1"/>
    </source>
</evidence>
<feature type="compositionally biased region" description="Polar residues" evidence="2">
    <location>
        <begin position="48"/>
        <end position="63"/>
    </location>
</feature>
<dbReference type="Proteomes" id="UP001177023">
    <property type="component" value="Unassembled WGS sequence"/>
</dbReference>
<feature type="non-terminal residue" evidence="3">
    <location>
        <position position="390"/>
    </location>
</feature>
<organism evidence="3 4">
    <name type="scientific">Mesorhabditis spiculigera</name>
    <dbReference type="NCBI Taxonomy" id="96644"/>
    <lineage>
        <taxon>Eukaryota</taxon>
        <taxon>Metazoa</taxon>
        <taxon>Ecdysozoa</taxon>
        <taxon>Nematoda</taxon>
        <taxon>Chromadorea</taxon>
        <taxon>Rhabditida</taxon>
        <taxon>Rhabditina</taxon>
        <taxon>Rhabditomorpha</taxon>
        <taxon>Rhabditoidea</taxon>
        <taxon>Rhabditidae</taxon>
        <taxon>Mesorhabditinae</taxon>
        <taxon>Mesorhabditis</taxon>
    </lineage>
</organism>
<feature type="region of interest" description="Disordered" evidence="2">
    <location>
        <begin position="256"/>
        <end position="319"/>
    </location>
</feature>
<keyword evidence="1" id="KW-0175">Coiled coil</keyword>
<reference evidence="3" key="1">
    <citation type="submission" date="2023-06" db="EMBL/GenBank/DDBJ databases">
        <authorList>
            <person name="Delattre M."/>
        </authorList>
    </citation>
    <scope>NUCLEOTIDE SEQUENCE</scope>
    <source>
        <strain evidence="3">AF72</strain>
    </source>
</reference>
<feature type="region of interest" description="Disordered" evidence="2">
    <location>
        <begin position="206"/>
        <end position="229"/>
    </location>
</feature>
<evidence type="ECO:0000256" key="1">
    <source>
        <dbReference type="SAM" id="Coils"/>
    </source>
</evidence>
<proteinExistence type="predicted"/>
<feature type="coiled-coil region" evidence="1">
    <location>
        <begin position="152"/>
        <end position="179"/>
    </location>
</feature>
<evidence type="ECO:0000256" key="2">
    <source>
        <dbReference type="SAM" id="MobiDB-lite"/>
    </source>
</evidence>
<feature type="region of interest" description="Disordered" evidence="2">
    <location>
        <begin position="331"/>
        <end position="390"/>
    </location>
</feature>
<dbReference type="EMBL" id="CATQJA010002662">
    <property type="protein sequence ID" value="CAJ0581135.1"/>
    <property type="molecule type" value="Genomic_DNA"/>
</dbReference>
<feature type="compositionally biased region" description="Basic and acidic residues" evidence="2">
    <location>
        <begin position="1"/>
        <end position="16"/>
    </location>
</feature>
<feature type="compositionally biased region" description="Basic and acidic residues" evidence="2">
    <location>
        <begin position="208"/>
        <end position="229"/>
    </location>
</feature>
<dbReference type="AlphaFoldDB" id="A0AA36GD90"/>
<feature type="compositionally biased region" description="Basic and acidic residues" evidence="2">
    <location>
        <begin position="354"/>
        <end position="370"/>
    </location>
</feature>
<protein>
    <submittedName>
        <fullName evidence="3">Uncharacterized protein</fullName>
    </submittedName>
</protein>